<evidence type="ECO:0000256" key="2">
    <source>
        <dbReference type="SAM" id="MobiDB-lite"/>
    </source>
</evidence>
<name>A0A9P1DMM4_9DINO</name>
<reference evidence="4" key="1">
    <citation type="submission" date="2022-10" db="EMBL/GenBank/DDBJ databases">
        <authorList>
            <person name="Chen Y."/>
            <person name="Dougan E. K."/>
            <person name="Chan C."/>
            <person name="Rhodes N."/>
            <person name="Thang M."/>
        </authorList>
    </citation>
    <scope>NUCLEOTIDE SEQUENCE</scope>
</reference>
<evidence type="ECO:0000256" key="1">
    <source>
        <dbReference type="SAM" id="Coils"/>
    </source>
</evidence>
<dbReference type="EMBL" id="CAMXCT010005357">
    <property type="protein sequence ID" value="CAI4012152.1"/>
    <property type="molecule type" value="Genomic_DNA"/>
</dbReference>
<dbReference type="InterPro" id="IPR027417">
    <property type="entry name" value="P-loop_NTPase"/>
</dbReference>
<reference evidence="5" key="2">
    <citation type="submission" date="2024-04" db="EMBL/GenBank/DDBJ databases">
        <authorList>
            <person name="Chen Y."/>
            <person name="Shah S."/>
            <person name="Dougan E. K."/>
            <person name="Thang M."/>
            <person name="Chan C."/>
        </authorList>
    </citation>
    <scope>NUCLEOTIDE SEQUENCE [LARGE SCALE GENOMIC DNA]</scope>
</reference>
<accession>A0A9P1DMM4</accession>
<dbReference type="PANTHER" id="PTHR10751">
    <property type="entry name" value="GUANYLATE BINDING PROTEIN"/>
    <property type="match status" value="1"/>
</dbReference>
<dbReference type="GO" id="GO:0003924">
    <property type="term" value="F:GTPase activity"/>
    <property type="evidence" value="ECO:0007669"/>
    <property type="project" value="InterPro"/>
</dbReference>
<evidence type="ECO:0000313" key="4">
    <source>
        <dbReference type="EMBL" id="CAI4012152.1"/>
    </source>
</evidence>
<evidence type="ECO:0000259" key="3">
    <source>
        <dbReference type="Pfam" id="PF02263"/>
    </source>
</evidence>
<dbReference type="InterPro" id="IPR015894">
    <property type="entry name" value="Guanylate-bd_N"/>
</dbReference>
<dbReference type="SUPFAM" id="SSF52540">
    <property type="entry name" value="P-loop containing nucleoside triphosphate hydrolases"/>
    <property type="match status" value="1"/>
</dbReference>
<protein>
    <submittedName>
        <fullName evidence="6">Guanylate-binding protein 1 (GTP-binding prote in 1) (GBP-1) (Guanine nucleotide-binding protein 1) (Interferon-induced guanylate-binding protein 1)</fullName>
    </submittedName>
</protein>
<feature type="coiled-coil region" evidence="1">
    <location>
        <begin position="523"/>
        <end position="566"/>
    </location>
</feature>
<organism evidence="4">
    <name type="scientific">Cladocopium goreaui</name>
    <dbReference type="NCBI Taxonomy" id="2562237"/>
    <lineage>
        <taxon>Eukaryota</taxon>
        <taxon>Sar</taxon>
        <taxon>Alveolata</taxon>
        <taxon>Dinophyceae</taxon>
        <taxon>Suessiales</taxon>
        <taxon>Symbiodiniaceae</taxon>
        <taxon>Cladocopium</taxon>
    </lineage>
</organism>
<dbReference type="OrthoDB" id="434641at2759"/>
<gene>
    <name evidence="4" type="ORF">C1SCF055_LOCUS37249</name>
</gene>
<keyword evidence="1" id="KW-0175">Coiled coil</keyword>
<dbReference type="AlphaFoldDB" id="A0A9P1DMM4"/>
<feature type="region of interest" description="Disordered" evidence="2">
    <location>
        <begin position="387"/>
        <end position="411"/>
    </location>
</feature>
<dbReference type="EMBL" id="CAMXCT030005357">
    <property type="protein sequence ID" value="CAL4799464.1"/>
    <property type="molecule type" value="Genomic_DNA"/>
</dbReference>
<dbReference type="Proteomes" id="UP001152797">
    <property type="component" value="Unassembled WGS sequence"/>
</dbReference>
<evidence type="ECO:0000313" key="5">
    <source>
        <dbReference type="EMBL" id="CAL1165527.1"/>
    </source>
</evidence>
<dbReference type="EMBL" id="CAMXCT020005357">
    <property type="protein sequence ID" value="CAL1165527.1"/>
    <property type="molecule type" value="Genomic_DNA"/>
</dbReference>
<feature type="compositionally biased region" description="Low complexity" evidence="2">
    <location>
        <begin position="638"/>
        <end position="647"/>
    </location>
</feature>
<feature type="region of interest" description="Disordered" evidence="2">
    <location>
        <begin position="617"/>
        <end position="654"/>
    </location>
</feature>
<dbReference type="Pfam" id="PF02263">
    <property type="entry name" value="GBP"/>
    <property type="match status" value="1"/>
</dbReference>
<keyword evidence="7" id="KW-1185">Reference proteome</keyword>
<feature type="domain" description="Guanylate-binding protein N-terminal" evidence="3">
    <location>
        <begin position="15"/>
        <end position="145"/>
    </location>
</feature>
<dbReference type="Gene3D" id="3.40.50.300">
    <property type="entry name" value="P-loop containing nucleotide triphosphate hydrolases"/>
    <property type="match status" value="1"/>
</dbReference>
<comment type="caution">
    <text evidence="4">The sequence shown here is derived from an EMBL/GenBank/DDBJ whole genome shotgun (WGS) entry which is preliminary data.</text>
</comment>
<evidence type="ECO:0000313" key="7">
    <source>
        <dbReference type="Proteomes" id="UP001152797"/>
    </source>
</evidence>
<sequence>MAVIGPAPLLRHNEGRLELQEEGLTVLRRVGAPLHVIFTIGGSRCGKSTVCNALLYGDAAEKRGFETGSSFDPVTSGVDVAAKRLPGGGALVLADCEGAFHIMGSSLSARGFGVVGFLAYHLSSVVVHVTMGSIDERDIEALGHMALAAEGVSEECLRPANSKPELMLLVNGARFDLGEAVARRLLQPPEGAGRSCARSAIAAAFCPNPALEALPCCEHQAYWPKVQDLRQRILESPAMSQPSGVKASGSQLAERLEQLLAELQGSSALPRAAADPVSAAEHAMRSMHLDPLVEDIAKKFTAAASTVPVQNGSPRATDNSNAVEEALKEFDDRSAWLVAAGSGLSPCQPLLQAVRQRLQARLEGVLEAVARGRRESAMMLRAARLNQTPSKLSRSLRSEDMRTPTPPHTPSRRWTLSGLLGGVESTMLRVEAWHSKSKEDIRELEQGLKDLTKVFSQLPEVGDNAELGQKQEIWQKRLQDFQGRHRQQLKSWHNAGQEMLQELVPEQKIEVKMPDFLSATVMLEEARAEVESLRLLRQKALESAAAQRLEQTLEELKNRCAEEIGGHATLQERVSSRMASRLNALGEFLDQEVQQRRERHQALVEVVAQMSKSLQSTIAEDEEAETLTPSPQALNGKSSPSSGVSSRWRSEKRR</sequence>
<feature type="compositionally biased region" description="Polar residues" evidence="2">
    <location>
        <begin position="627"/>
        <end position="637"/>
    </location>
</feature>
<evidence type="ECO:0000313" key="6">
    <source>
        <dbReference type="EMBL" id="CAL4799464.1"/>
    </source>
</evidence>
<proteinExistence type="predicted"/>
<dbReference type="GO" id="GO:0005525">
    <property type="term" value="F:GTP binding"/>
    <property type="evidence" value="ECO:0007669"/>
    <property type="project" value="InterPro"/>
</dbReference>